<evidence type="ECO:0000256" key="9">
    <source>
        <dbReference type="ARBA" id="ARBA00022777"/>
    </source>
</evidence>
<evidence type="ECO:0000256" key="16">
    <source>
        <dbReference type="ARBA" id="ARBA00023180"/>
    </source>
</evidence>
<dbReference type="Proteomes" id="UP000324091">
    <property type="component" value="Chromosome 20"/>
</dbReference>
<dbReference type="SUPFAM" id="SSF56112">
    <property type="entry name" value="Protein kinase-like (PK-like)"/>
    <property type="match status" value="1"/>
</dbReference>
<dbReference type="PROSITE" id="PS00109">
    <property type="entry name" value="PROTEIN_KINASE_TYR"/>
    <property type="match status" value="1"/>
</dbReference>
<evidence type="ECO:0000256" key="21">
    <source>
        <dbReference type="PIRSR" id="PIRSR000628-2"/>
    </source>
</evidence>
<evidence type="ECO:0000259" key="26">
    <source>
        <dbReference type="PROSITE" id="PS50011"/>
    </source>
</evidence>
<dbReference type="PANTHER" id="PTHR24416">
    <property type="entry name" value="TYROSINE-PROTEIN KINASE RECEPTOR"/>
    <property type="match status" value="1"/>
</dbReference>
<accession>A0A5C6NHS6</accession>
<evidence type="ECO:0000256" key="1">
    <source>
        <dbReference type="ARBA" id="ARBA00004251"/>
    </source>
</evidence>
<dbReference type="GO" id="GO:0017134">
    <property type="term" value="F:fibroblast growth factor binding"/>
    <property type="evidence" value="ECO:0007669"/>
    <property type="project" value="TreeGrafter"/>
</dbReference>
<dbReference type="Pfam" id="PF07679">
    <property type="entry name" value="I-set"/>
    <property type="match status" value="2"/>
</dbReference>
<evidence type="ECO:0000256" key="24">
    <source>
        <dbReference type="SAM" id="MobiDB-lite"/>
    </source>
</evidence>
<feature type="binding site" evidence="21">
    <location>
        <position position="598"/>
    </location>
    <ligand>
        <name>ATP</name>
        <dbReference type="ChEBI" id="CHEBI:30616"/>
    </ligand>
</feature>
<keyword evidence="5" id="KW-0812">Transmembrane</keyword>
<evidence type="ECO:0000259" key="27">
    <source>
        <dbReference type="PROSITE" id="PS50835"/>
    </source>
</evidence>
<dbReference type="GO" id="GO:0005007">
    <property type="term" value="F:fibroblast growth factor receptor activity"/>
    <property type="evidence" value="ECO:0007669"/>
    <property type="project" value="InterPro"/>
</dbReference>
<evidence type="ECO:0000256" key="20">
    <source>
        <dbReference type="PIRSR" id="PIRSR000628-1"/>
    </source>
</evidence>
<dbReference type="InterPro" id="IPR007110">
    <property type="entry name" value="Ig-like_dom"/>
</dbReference>
<keyword evidence="4 19" id="KW-0808">Transferase</keyword>
<feature type="binding site" evidence="21 23">
    <location>
        <position position="471"/>
    </location>
    <ligand>
        <name>ATP</name>
        <dbReference type="ChEBI" id="CHEBI:30616"/>
    </ligand>
</feature>
<reference evidence="28 29" key="1">
    <citation type="submission" date="2019-04" db="EMBL/GenBank/DDBJ databases">
        <title>Chromosome genome assembly for Takifugu flavidus.</title>
        <authorList>
            <person name="Xiao S."/>
        </authorList>
    </citation>
    <scope>NUCLEOTIDE SEQUENCE [LARGE SCALE GENOMIC DNA]</scope>
    <source>
        <strain evidence="28">HTHZ2018</strain>
        <tissue evidence="28">Muscle</tissue>
    </source>
</reference>
<evidence type="ECO:0000256" key="8">
    <source>
        <dbReference type="ARBA" id="ARBA00022741"/>
    </source>
</evidence>
<dbReference type="CDD" id="cd05053">
    <property type="entry name" value="PTKc_FGFR"/>
    <property type="match status" value="1"/>
</dbReference>
<evidence type="ECO:0000256" key="5">
    <source>
        <dbReference type="ARBA" id="ARBA00022692"/>
    </source>
</evidence>
<evidence type="ECO:0000256" key="13">
    <source>
        <dbReference type="ARBA" id="ARBA00023137"/>
    </source>
</evidence>
<dbReference type="PRINTS" id="PR00109">
    <property type="entry name" value="TYRKINASE"/>
</dbReference>
<dbReference type="InterPro" id="IPR008266">
    <property type="entry name" value="Tyr_kinase_AS"/>
</dbReference>
<dbReference type="SMART" id="SM00219">
    <property type="entry name" value="TyrKc"/>
    <property type="match status" value="1"/>
</dbReference>
<dbReference type="PROSITE" id="PS50835">
    <property type="entry name" value="IG_LIKE"/>
    <property type="match status" value="2"/>
</dbReference>
<feature type="disulfide bond" evidence="22">
    <location>
        <begin position="238"/>
        <end position="302"/>
    </location>
</feature>
<comment type="similarity">
    <text evidence="19">Belongs to the protein kinase superfamily. Tyr protein kinase family. Fibroblast growth factor receptor subfamily.</text>
</comment>
<keyword evidence="9 19" id="KW-0418">Kinase</keyword>
<evidence type="ECO:0000313" key="28">
    <source>
        <dbReference type="EMBL" id="TWW66179.1"/>
    </source>
</evidence>
<evidence type="ECO:0000256" key="7">
    <source>
        <dbReference type="ARBA" id="ARBA00022737"/>
    </source>
</evidence>
<dbReference type="PROSITE" id="PS00107">
    <property type="entry name" value="PROTEIN_KINASE_ATP"/>
    <property type="match status" value="1"/>
</dbReference>
<dbReference type="InterPro" id="IPR017441">
    <property type="entry name" value="Protein_kinase_ATP_BS"/>
</dbReference>
<dbReference type="Gene3D" id="3.30.200.20">
    <property type="entry name" value="Phosphorylase Kinase, domain 1"/>
    <property type="match status" value="1"/>
</dbReference>
<dbReference type="SUPFAM" id="SSF48726">
    <property type="entry name" value="Immunoglobulin"/>
    <property type="match status" value="2"/>
</dbReference>
<feature type="region of interest" description="Disordered" evidence="24">
    <location>
        <begin position="64"/>
        <end position="106"/>
    </location>
</feature>
<comment type="catalytic activity">
    <reaction evidence="18 19">
        <text>L-tyrosyl-[protein] + ATP = O-phospho-L-tyrosyl-[protein] + ADP + H(+)</text>
        <dbReference type="Rhea" id="RHEA:10596"/>
        <dbReference type="Rhea" id="RHEA-COMP:10136"/>
        <dbReference type="Rhea" id="RHEA-COMP:20101"/>
        <dbReference type="ChEBI" id="CHEBI:15378"/>
        <dbReference type="ChEBI" id="CHEBI:30616"/>
        <dbReference type="ChEBI" id="CHEBI:46858"/>
        <dbReference type="ChEBI" id="CHEBI:61978"/>
        <dbReference type="ChEBI" id="CHEBI:456216"/>
        <dbReference type="EC" id="2.7.10.1"/>
    </reaction>
</comment>
<comment type="subcellular location">
    <subcellularLocation>
        <location evidence="1">Cell membrane</location>
        <topology evidence="1">Single-pass type I membrane protein</topology>
    </subcellularLocation>
</comment>
<dbReference type="SMART" id="SM00409">
    <property type="entry name" value="IG"/>
    <property type="match status" value="2"/>
</dbReference>
<dbReference type="GO" id="GO:0005524">
    <property type="term" value="F:ATP binding"/>
    <property type="evidence" value="ECO:0007669"/>
    <property type="project" value="UniProtKB-UniRule"/>
</dbReference>
<evidence type="ECO:0000256" key="3">
    <source>
        <dbReference type="ARBA" id="ARBA00022553"/>
    </source>
</evidence>
<evidence type="ECO:0000256" key="12">
    <source>
        <dbReference type="ARBA" id="ARBA00023136"/>
    </source>
</evidence>
<dbReference type="FunFam" id="3.30.200.20:FF:000011">
    <property type="entry name" value="Fibroblast growth factor receptor"/>
    <property type="match status" value="1"/>
</dbReference>
<dbReference type="InterPro" id="IPR036179">
    <property type="entry name" value="Ig-like_dom_sf"/>
</dbReference>
<feature type="binding site" evidence="21">
    <location>
        <position position="525"/>
    </location>
    <ligand>
        <name>ATP</name>
        <dbReference type="ChEBI" id="CHEBI:30616"/>
    </ligand>
</feature>
<evidence type="ECO:0000256" key="25">
    <source>
        <dbReference type="SAM" id="SignalP"/>
    </source>
</evidence>
<dbReference type="PROSITE" id="PS50011">
    <property type="entry name" value="PROTEIN_KINASE_DOM"/>
    <property type="match status" value="1"/>
</dbReference>
<feature type="compositionally biased region" description="Acidic residues" evidence="24">
    <location>
        <begin position="84"/>
        <end position="93"/>
    </location>
</feature>
<dbReference type="InterPro" id="IPR016248">
    <property type="entry name" value="FGF_rcpt_fam"/>
</dbReference>
<dbReference type="InterPro" id="IPR013783">
    <property type="entry name" value="Ig-like_fold"/>
</dbReference>
<evidence type="ECO:0000256" key="11">
    <source>
        <dbReference type="ARBA" id="ARBA00022989"/>
    </source>
</evidence>
<protein>
    <recommendedName>
        <fullName evidence="19">Fibroblast growth factor receptor</fullName>
        <ecNumber evidence="19">2.7.10.1</ecNumber>
    </recommendedName>
</protein>
<evidence type="ECO:0000256" key="15">
    <source>
        <dbReference type="ARBA" id="ARBA00023170"/>
    </source>
</evidence>
<dbReference type="FunFam" id="1.10.510.10:FF:000007">
    <property type="entry name" value="Fibroblast growth factor receptor"/>
    <property type="match status" value="1"/>
</dbReference>
<keyword evidence="2" id="KW-1003">Cell membrane</keyword>
<evidence type="ECO:0000256" key="23">
    <source>
        <dbReference type="PROSITE-ProRule" id="PRU10141"/>
    </source>
</evidence>
<name>A0A5C6NHS6_9TELE</name>
<sequence>MFPFRRSQLLLSCILLVALVQLPRSESRPATERTDTEREEVSEVQEVVAWRSAVATAPLCLAAESDSTAEPGSGVRADVVKSSEDEDDDESSSEENKLSSELSTSNEKLNSPALQWVMPEKMEKQLHAVPVGKTVKLRCQAIGSPVPSLRWYKNGKEFRKDQRIGGFKVRGQTWTLIMESVIPSDKGNYTCVVENEYGRLQHTYVLDVVERSPHRPFLQFGLPANQTAVVGSDVAFVCRVFSDAQPHIQWLKHITVNGSTVGPDGLPHIHVLKTAGLNTTDKDMEVLTLRNVSLNDSGEYTCLAGNSIGVSHHSAWLTVVDDAPPSVLPSQTYLEIFIYCLGFFLVMILTATAVLCRLCCAPKKSDFSSQIAVQKLAKSIPLKRQVSVESSSSLQSGACLIRQSRLPSAATTILMGVSECELPYDPIWELPRERLTLGKPLGEGCFGQVVLAEAVGLDKNKPTRLTKVAVKMLKADATEKDRADLISEMEMMKMIGKHKNIINLLGACTQDGPLYVLVEYASKGNLRDYLRARRPAGLEYWSSSRPVSLASLEIMELVSAAYQVARGMAYLASKKCIHRDLAARNVLVTEDNVMKIADFGLARDVHHIDYYKKTTNGRLPVKWMAPEALFDRIYTHQSDVWSFGVLLWEIFTLGGSPYPGVPVEELFKLLKEGHRMEKPATSTQELYLMMRDCWHAVPSRRPTFQQLVEDLDRMLSLMANQEYLDLAVPMVQYSEVNPSASSQMQPGSRRRAALPSSVSNGLMLETAGLGWTPQQGFVQQAAYLALRPFRA</sequence>
<gene>
    <name evidence="28" type="ORF">D4764_20G0002110</name>
</gene>
<dbReference type="EMBL" id="RHFK02000013">
    <property type="protein sequence ID" value="TWW66179.1"/>
    <property type="molecule type" value="Genomic_DNA"/>
</dbReference>
<evidence type="ECO:0000256" key="6">
    <source>
        <dbReference type="ARBA" id="ARBA00022729"/>
    </source>
</evidence>
<dbReference type="Gene3D" id="1.10.510.10">
    <property type="entry name" value="Transferase(Phosphotransferase) domain 1"/>
    <property type="match status" value="1"/>
</dbReference>
<dbReference type="GO" id="GO:0005886">
    <property type="term" value="C:plasma membrane"/>
    <property type="evidence" value="ECO:0007669"/>
    <property type="project" value="UniProtKB-SubCell"/>
</dbReference>
<dbReference type="InterPro" id="IPR003599">
    <property type="entry name" value="Ig_sub"/>
</dbReference>
<proteinExistence type="inferred from homology"/>
<dbReference type="InterPro" id="IPR020635">
    <property type="entry name" value="Tyr_kinase_cat_dom"/>
</dbReference>
<dbReference type="EC" id="2.7.10.1" evidence="19"/>
<feature type="domain" description="Ig-like" evidence="27">
    <location>
        <begin position="112"/>
        <end position="207"/>
    </location>
</feature>
<keyword evidence="17" id="KW-0393">Immunoglobulin domain</keyword>
<comment type="caution">
    <text evidence="28">The sequence shown here is derived from an EMBL/GenBank/DDBJ whole genome shotgun (WGS) entry which is preliminary data.</text>
</comment>
<feature type="domain" description="Protein kinase" evidence="26">
    <location>
        <begin position="435"/>
        <end position="724"/>
    </location>
</feature>
<keyword evidence="16" id="KW-0325">Glycoprotein</keyword>
<feature type="active site" description="Proton acceptor" evidence="20">
    <location>
        <position position="580"/>
    </location>
</feature>
<dbReference type="InterPro" id="IPR011009">
    <property type="entry name" value="Kinase-like_dom_sf"/>
</dbReference>
<dbReference type="AlphaFoldDB" id="A0A5C6NHS6"/>
<dbReference type="GO" id="GO:0008284">
    <property type="term" value="P:positive regulation of cell population proliferation"/>
    <property type="evidence" value="ECO:0007669"/>
    <property type="project" value="InterPro"/>
</dbReference>
<keyword evidence="15 19" id="KW-0675">Receptor</keyword>
<dbReference type="Pfam" id="PF07714">
    <property type="entry name" value="PK_Tyr_Ser-Thr"/>
    <property type="match status" value="1"/>
</dbReference>
<feature type="domain" description="Ig-like" evidence="27">
    <location>
        <begin position="216"/>
        <end position="318"/>
    </location>
</feature>
<feature type="chain" id="PRO_5023029535" description="Fibroblast growth factor receptor" evidence="25">
    <location>
        <begin position="28"/>
        <end position="791"/>
    </location>
</feature>
<keyword evidence="12 19" id="KW-0472">Membrane</keyword>
<dbReference type="PIRSF" id="PIRSF000628">
    <property type="entry name" value="FGFR"/>
    <property type="match status" value="1"/>
</dbReference>
<evidence type="ECO:0000256" key="2">
    <source>
        <dbReference type="ARBA" id="ARBA00022475"/>
    </source>
</evidence>
<keyword evidence="11" id="KW-1133">Transmembrane helix</keyword>
<feature type="disulfide bond" evidence="22">
    <location>
        <begin position="139"/>
        <end position="191"/>
    </location>
</feature>
<dbReference type="GO" id="GO:0043235">
    <property type="term" value="C:receptor complex"/>
    <property type="evidence" value="ECO:0007669"/>
    <property type="project" value="TreeGrafter"/>
</dbReference>
<evidence type="ECO:0000256" key="19">
    <source>
        <dbReference type="PIRNR" id="PIRNR000628"/>
    </source>
</evidence>
<keyword evidence="29" id="KW-1185">Reference proteome</keyword>
<feature type="binding site" evidence="21">
    <location>
        <begin position="519"/>
        <end position="521"/>
    </location>
    <ligand>
        <name>ATP</name>
        <dbReference type="ChEBI" id="CHEBI:30616"/>
    </ligand>
</feature>
<dbReference type="InterPro" id="IPR013098">
    <property type="entry name" value="Ig_I-set"/>
</dbReference>
<dbReference type="FunFam" id="2.60.40.10:FF:000020">
    <property type="entry name" value="Fibroblast growth factor receptor"/>
    <property type="match status" value="1"/>
</dbReference>
<keyword evidence="8 19" id="KW-0547">Nucleotide-binding</keyword>
<dbReference type="Gene3D" id="2.60.40.10">
    <property type="entry name" value="Immunoglobulins"/>
    <property type="match status" value="2"/>
</dbReference>
<dbReference type="GO" id="GO:0045597">
    <property type="term" value="P:positive regulation of cell differentiation"/>
    <property type="evidence" value="ECO:0007669"/>
    <property type="project" value="TreeGrafter"/>
</dbReference>
<dbReference type="PANTHER" id="PTHR24416:SF131">
    <property type="entry name" value="FIBROBLAST GROWTH FACTOR RECEPTOR 1"/>
    <property type="match status" value="1"/>
</dbReference>
<feature type="binding site" evidence="21">
    <location>
        <begin position="441"/>
        <end position="447"/>
    </location>
    <ligand>
        <name>ATP</name>
        <dbReference type="ChEBI" id="CHEBI:30616"/>
    </ligand>
</feature>
<dbReference type="InterPro" id="IPR003598">
    <property type="entry name" value="Ig_sub2"/>
</dbReference>
<keyword evidence="14 22" id="KW-1015">Disulfide bond</keyword>
<feature type="binding site" evidence="21">
    <location>
        <position position="584"/>
    </location>
    <ligand>
        <name>ATP</name>
        <dbReference type="ChEBI" id="CHEBI:30616"/>
    </ligand>
</feature>
<dbReference type="InterPro" id="IPR050122">
    <property type="entry name" value="RTK"/>
</dbReference>
<dbReference type="SMART" id="SM00408">
    <property type="entry name" value="IGc2"/>
    <property type="match status" value="2"/>
</dbReference>
<keyword evidence="6 25" id="KW-0732">Signal</keyword>
<organism evidence="28 29">
    <name type="scientific">Takifugu flavidus</name>
    <name type="common">sansaifugu</name>
    <dbReference type="NCBI Taxonomy" id="433684"/>
    <lineage>
        <taxon>Eukaryota</taxon>
        <taxon>Metazoa</taxon>
        <taxon>Chordata</taxon>
        <taxon>Craniata</taxon>
        <taxon>Vertebrata</taxon>
        <taxon>Euteleostomi</taxon>
        <taxon>Actinopterygii</taxon>
        <taxon>Neopterygii</taxon>
        <taxon>Teleostei</taxon>
        <taxon>Neoteleostei</taxon>
        <taxon>Acanthomorphata</taxon>
        <taxon>Eupercaria</taxon>
        <taxon>Tetraodontiformes</taxon>
        <taxon>Tetradontoidea</taxon>
        <taxon>Tetraodontidae</taxon>
        <taxon>Takifugu</taxon>
    </lineage>
</organism>
<dbReference type="FunFam" id="2.60.40.10:FF:000016">
    <property type="entry name" value="Fibroblast growth factor receptor"/>
    <property type="match status" value="1"/>
</dbReference>
<evidence type="ECO:0000256" key="4">
    <source>
        <dbReference type="ARBA" id="ARBA00022679"/>
    </source>
</evidence>
<keyword evidence="3" id="KW-0597">Phosphoprotein</keyword>
<evidence type="ECO:0000256" key="14">
    <source>
        <dbReference type="ARBA" id="ARBA00023157"/>
    </source>
</evidence>
<feature type="signal peptide" evidence="25">
    <location>
        <begin position="1"/>
        <end position="27"/>
    </location>
</feature>
<evidence type="ECO:0000256" key="18">
    <source>
        <dbReference type="ARBA" id="ARBA00051243"/>
    </source>
</evidence>
<dbReference type="InterPro" id="IPR001245">
    <property type="entry name" value="Ser-Thr/Tyr_kinase_cat_dom"/>
</dbReference>
<keyword evidence="10 19" id="KW-0067">ATP-binding</keyword>
<keyword evidence="13 19" id="KW-0829">Tyrosine-protein kinase</keyword>
<evidence type="ECO:0000256" key="10">
    <source>
        <dbReference type="ARBA" id="ARBA00022840"/>
    </source>
</evidence>
<evidence type="ECO:0000256" key="17">
    <source>
        <dbReference type="ARBA" id="ARBA00023319"/>
    </source>
</evidence>
<evidence type="ECO:0000256" key="22">
    <source>
        <dbReference type="PIRSR" id="PIRSR000628-3"/>
    </source>
</evidence>
<evidence type="ECO:0000313" key="29">
    <source>
        <dbReference type="Proteomes" id="UP000324091"/>
    </source>
</evidence>
<keyword evidence="7" id="KW-0677">Repeat</keyword>
<dbReference type="InterPro" id="IPR000719">
    <property type="entry name" value="Prot_kinase_dom"/>
</dbReference>